<evidence type="ECO:0000313" key="2">
    <source>
        <dbReference type="Proteomes" id="UP000299102"/>
    </source>
</evidence>
<dbReference type="AlphaFoldDB" id="A0A4C1Z7H1"/>
<accession>A0A4C1Z7H1</accession>
<reference evidence="1 2" key="1">
    <citation type="journal article" date="2019" name="Commun. Biol.">
        <title>The bagworm genome reveals a unique fibroin gene that provides high tensile strength.</title>
        <authorList>
            <person name="Kono N."/>
            <person name="Nakamura H."/>
            <person name="Ohtoshi R."/>
            <person name="Tomita M."/>
            <person name="Numata K."/>
            <person name="Arakawa K."/>
        </authorList>
    </citation>
    <scope>NUCLEOTIDE SEQUENCE [LARGE SCALE GENOMIC DNA]</scope>
</reference>
<organism evidence="1 2">
    <name type="scientific">Eumeta variegata</name>
    <name type="common">Bagworm moth</name>
    <name type="synonym">Eumeta japonica</name>
    <dbReference type="NCBI Taxonomy" id="151549"/>
    <lineage>
        <taxon>Eukaryota</taxon>
        <taxon>Metazoa</taxon>
        <taxon>Ecdysozoa</taxon>
        <taxon>Arthropoda</taxon>
        <taxon>Hexapoda</taxon>
        <taxon>Insecta</taxon>
        <taxon>Pterygota</taxon>
        <taxon>Neoptera</taxon>
        <taxon>Endopterygota</taxon>
        <taxon>Lepidoptera</taxon>
        <taxon>Glossata</taxon>
        <taxon>Ditrysia</taxon>
        <taxon>Tineoidea</taxon>
        <taxon>Psychidae</taxon>
        <taxon>Oiketicinae</taxon>
        <taxon>Eumeta</taxon>
    </lineage>
</organism>
<dbReference type="EMBL" id="BGZK01001572">
    <property type="protein sequence ID" value="GBP82597.1"/>
    <property type="molecule type" value="Genomic_DNA"/>
</dbReference>
<proteinExistence type="predicted"/>
<protein>
    <submittedName>
        <fullName evidence="1">Uncharacterized protein</fullName>
    </submittedName>
</protein>
<keyword evidence="2" id="KW-1185">Reference proteome</keyword>
<comment type="caution">
    <text evidence="1">The sequence shown here is derived from an EMBL/GenBank/DDBJ whole genome shotgun (WGS) entry which is preliminary data.</text>
</comment>
<sequence>MKTRRSQSDLSNCAAAYEDVKRGTSLRVASERHGVNRISLLRYSRKRDKANKDEGTGSTITMGHAAHNKVDIIDDEEEYFCLVIVAMYSDSRLGETGCNAKENVVSGLTKSAQTEVTIIFATALIIPIRS</sequence>
<name>A0A4C1Z7H1_EUMVA</name>
<dbReference type="Proteomes" id="UP000299102">
    <property type="component" value="Unassembled WGS sequence"/>
</dbReference>
<gene>
    <name evidence="1" type="ORF">EVAR_69820_1</name>
</gene>
<evidence type="ECO:0000313" key="1">
    <source>
        <dbReference type="EMBL" id="GBP82597.1"/>
    </source>
</evidence>
<dbReference type="OrthoDB" id="4327074at2759"/>